<evidence type="ECO:0000259" key="2">
    <source>
        <dbReference type="Pfam" id="PF00857"/>
    </source>
</evidence>
<organism evidence="3 4">
    <name type="scientific">Congregibacter variabilis</name>
    <dbReference type="NCBI Taxonomy" id="3081200"/>
    <lineage>
        <taxon>Bacteria</taxon>
        <taxon>Pseudomonadati</taxon>
        <taxon>Pseudomonadota</taxon>
        <taxon>Gammaproteobacteria</taxon>
        <taxon>Cellvibrionales</taxon>
        <taxon>Halieaceae</taxon>
        <taxon>Congregibacter</taxon>
    </lineage>
</organism>
<proteinExistence type="predicted"/>
<sequence length="199" mass="21125">MADLARQSQALGARPALVLIDMINAFTDEHGPLGSPSDAVVDACGQLQRAFRRKGLPVCFTSVVYDQSNQAKVFRARLPALNILKSGSAAVDVDKRLRPVDGEPVFEKHYASAFFGTGLLAWLKSQNADSLVIVGLTTSGCVRASVVDGLQHGYVVWVPEEAVGDRNAAAHAANLHDMHAKYAEVVSLSDTLAAVGDAL</sequence>
<dbReference type="Pfam" id="PF00857">
    <property type="entry name" value="Isochorismatase"/>
    <property type="match status" value="1"/>
</dbReference>
<gene>
    <name evidence="3" type="ORF">R0135_00145</name>
</gene>
<dbReference type="PANTHER" id="PTHR43540:SF1">
    <property type="entry name" value="ISOCHORISMATASE HYDROLASE"/>
    <property type="match status" value="1"/>
</dbReference>
<feature type="domain" description="Isochorismatase-like" evidence="2">
    <location>
        <begin position="16"/>
        <end position="188"/>
    </location>
</feature>
<name>A0ABZ0I259_9GAMM</name>
<dbReference type="Gene3D" id="3.40.50.850">
    <property type="entry name" value="Isochorismatase-like"/>
    <property type="match status" value="1"/>
</dbReference>
<evidence type="ECO:0000313" key="4">
    <source>
        <dbReference type="Proteomes" id="UP001626537"/>
    </source>
</evidence>
<dbReference type="Proteomes" id="UP001626537">
    <property type="component" value="Chromosome"/>
</dbReference>
<evidence type="ECO:0000313" key="3">
    <source>
        <dbReference type="EMBL" id="WOJ93594.1"/>
    </source>
</evidence>
<accession>A0ABZ0I259</accession>
<dbReference type="RefSeq" id="WP_407348237.1">
    <property type="nucleotide sequence ID" value="NZ_CP136864.1"/>
</dbReference>
<keyword evidence="1" id="KW-0378">Hydrolase</keyword>
<dbReference type="SUPFAM" id="SSF52499">
    <property type="entry name" value="Isochorismatase-like hydrolases"/>
    <property type="match status" value="1"/>
</dbReference>
<reference evidence="3 4" key="1">
    <citation type="submission" date="2023-10" db="EMBL/GenBank/DDBJ databases">
        <title>Two novel species belonging to the OM43/NOR5 clade.</title>
        <authorList>
            <person name="Park M."/>
        </authorList>
    </citation>
    <scope>NUCLEOTIDE SEQUENCE [LARGE SCALE GENOMIC DNA]</scope>
    <source>
        <strain evidence="3 4">IMCC43200</strain>
    </source>
</reference>
<protein>
    <submittedName>
        <fullName evidence="3">Isochorismatase family protein</fullName>
    </submittedName>
</protein>
<keyword evidence="4" id="KW-1185">Reference proteome</keyword>
<evidence type="ECO:0000256" key="1">
    <source>
        <dbReference type="ARBA" id="ARBA00022801"/>
    </source>
</evidence>
<dbReference type="EMBL" id="CP136864">
    <property type="protein sequence ID" value="WOJ93594.1"/>
    <property type="molecule type" value="Genomic_DNA"/>
</dbReference>
<dbReference type="InterPro" id="IPR000868">
    <property type="entry name" value="Isochorismatase-like_dom"/>
</dbReference>
<dbReference type="InterPro" id="IPR036380">
    <property type="entry name" value="Isochorismatase-like_sf"/>
</dbReference>
<dbReference type="InterPro" id="IPR050272">
    <property type="entry name" value="Isochorismatase-like_hydrls"/>
</dbReference>
<dbReference type="PANTHER" id="PTHR43540">
    <property type="entry name" value="PEROXYUREIDOACRYLATE/UREIDOACRYLATE AMIDOHYDROLASE-RELATED"/>
    <property type="match status" value="1"/>
</dbReference>